<dbReference type="Pfam" id="PF01467">
    <property type="entry name" value="CTP_transf_like"/>
    <property type="match status" value="1"/>
</dbReference>
<keyword evidence="3 9" id="KW-0548">Nucleotidyltransferase</keyword>
<evidence type="ECO:0000313" key="11">
    <source>
        <dbReference type="EMBL" id="SHE27398.1"/>
    </source>
</evidence>
<keyword evidence="12" id="KW-1185">Reference proteome</keyword>
<keyword evidence="6 9" id="KW-0460">Magnesium</keyword>
<dbReference type="PRINTS" id="PR01020">
    <property type="entry name" value="LPSBIOSNTHSS"/>
</dbReference>
<feature type="binding site" evidence="9">
    <location>
        <position position="98"/>
    </location>
    <ligand>
        <name>ATP</name>
        <dbReference type="ChEBI" id="CHEBI:30616"/>
    </ligand>
</feature>
<proteinExistence type="inferred from homology"/>
<keyword evidence="5 9" id="KW-0067">ATP-binding</keyword>
<feature type="binding site" evidence="9">
    <location>
        <position position="9"/>
    </location>
    <ligand>
        <name>substrate</name>
    </ligand>
</feature>
<dbReference type="AlphaFoldDB" id="A0A1M4S5B4"/>
<organism evidence="11 12">
    <name type="scientific">Alkalibacter saccharofermentans DSM 14828</name>
    <dbReference type="NCBI Taxonomy" id="1120975"/>
    <lineage>
        <taxon>Bacteria</taxon>
        <taxon>Bacillati</taxon>
        <taxon>Bacillota</taxon>
        <taxon>Clostridia</taxon>
        <taxon>Eubacteriales</taxon>
        <taxon>Eubacteriaceae</taxon>
        <taxon>Alkalibacter</taxon>
    </lineage>
</organism>
<dbReference type="UniPathway" id="UPA00241">
    <property type="reaction ID" value="UER00355"/>
</dbReference>
<dbReference type="SUPFAM" id="SSF52374">
    <property type="entry name" value="Nucleotidylyl transferase"/>
    <property type="match status" value="1"/>
</dbReference>
<comment type="subunit">
    <text evidence="9">Homohexamer.</text>
</comment>
<comment type="cofactor">
    <cofactor evidence="9">
        <name>Mg(2+)</name>
        <dbReference type="ChEBI" id="CHEBI:18420"/>
    </cofactor>
</comment>
<evidence type="ECO:0000256" key="2">
    <source>
        <dbReference type="ARBA" id="ARBA00022679"/>
    </source>
</evidence>
<dbReference type="NCBIfam" id="TIGR01510">
    <property type="entry name" value="coaD_prev_kdtB"/>
    <property type="match status" value="1"/>
</dbReference>
<dbReference type="RefSeq" id="WP_073269080.1">
    <property type="nucleotide sequence ID" value="NZ_FQTU01000001.1"/>
</dbReference>
<dbReference type="NCBIfam" id="TIGR00125">
    <property type="entry name" value="cyt_tran_rel"/>
    <property type="match status" value="1"/>
</dbReference>
<dbReference type="InterPro" id="IPR004821">
    <property type="entry name" value="Cyt_trans-like"/>
</dbReference>
<comment type="similarity">
    <text evidence="9">Belongs to the bacterial CoaD family.</text>
</comment>
<feature type="binding site" evidence="9">
    <location>
        <begin position="88"/>
        <end position="90"/>
    </location>
    <ligand>
        <name>ATP</name>
        <dbReference type="ChEBI" id="CHEBI:30616"/>
    </ligand>
</feature>
<comment type="catalytic activity">
    <reaction evidence="8 9">
        <text>(R)-4'-phosphopantetheine + ATP + H(+) = 3'-dephospho-CoA + diphosphate</text>
        <dbReference type="Rhea" id="RHEA:19801"/>
        <dbReference type="ChEBI" id="CHEBI:15378"/>
        <dbReference type="ChEBI" id="CHEBI:30616"/>
        <dbReference type="ChEBI" id="CHEBI:33019"/>
        <dbReference type="ChEBI" id="CHEBI:57328"/>
        <dbReference type="ChEBI" id="CHEBI:61723"/>
        <dbReference type="EC" id="2.7.7.3"/>
    </reaction>
</comment>
<dbReference type="CDD" id="cd02163">
    <property type="entry name" value="PPAT"/>
    <property type="match status" value="1"/>
</dbReference>
<dbReference type="GO" id="GO:0005737">
    <property type="term" value="C:cytoplasm"/>
    <property type="evidence" value="ECO:0007669"/>
    <property type="project" value="UniProtKB-SubCell"/>
</dbReference>
<dbReference type="Gene3D" id="3.40.50.620">
    <property type="entry name" value="HUPs"/>
    <property type="match status" value="1"/>
</dbReference>
<reference evidence="11 12" key="1">
    <citation type="submission" date="2016-11" db="EMBL/GenBank/DDBJ databases">
        <authorList>
            <person name="Jaros S."/>
            <person name="Januszkiewicz K."/>
            <person name="Wedrychowicz H."/>
        </authorList>
    </citation>
    <scope>NUCLEOTIDE SEQUENCE [LARGE SCALE GENOMIC DNA]</scope>
    <source>
        <strain evidence="11 12">DSM 14828</strain>
    </source>
</reference>
<keyword evidence="7 9" id="KW-0173">Coenzyme A biosynthesis</keyword>
<evidence type="ECO:0000256" key="3">
    <source>
        <dbReference type="ARBA" id="ARBA00022695"/>
    </source>
</evidence>
<dbReference type="EC" id="2.7.7.3" evidence="9"/>
<feature type="domain" description="Cytidyltransferase-like" evidence="10">
    <location>
        <begin position="5"/>
        <end position="133"/>
    </location>
</feature>
<keyword evidence="1 9" id="KW-0963">Cytoplasm</keyword>
<keyword evidence="4 9" id="KW-0547">Nucleotide-binding</keyword>
<comment type="function">
    <text evidence="9">Reversibly transfers an adenylyl group from ATP to 4'-phosphopantetheine, yielding dephospho-CoA (dPCoA) and pyrophosphate.</text>
</comment>
<evidence type="ECO:0000256" key="9">
    <source>
        <dbReference type="HAMAP-Rule" id="MF_00151"/>
    </source>
</evidence>
<dbReference type="InterPro" id="IPR014729">
    <property type="entry name" value="Rossmann-like_a/b/a_fold"/>
</dbReference>
<dbReference type="InterPro" id="IPR001980">
    <property type="entry name" value="PPAT"/>
</dbReference>
<evidence type="ECO:0000259" key="10">
    <source>
        <dbReference type="Pfam" id="PF01467"/>
    </source>
</evidence>
<dbReference type="GO" id="GO:0004595">
    <property type="term" value="F:pantetheine-phosphate adenylyltransferase activity"/>
    <property type="evidence" value="ECO:0007669"/>
    <property type="project" value="UniProtKB-UniRule"/>
</dbReference>
<dbReference type="EMBL" id="FQTU01000001">
    <property type="protein sequence ID" value="SHE27398.1"/>
    <property type="molecule type" value="Genomic_DNA"/>
</dbReference>
<feature type="binding site" evidence="9">
    <location>
        <position position="87"/>
    </location>
    <ligand>
        <name>substrate</name>
    </ligand>
</feature>
<accession>A0A1M4S5B4</accession>
<evidence type="ECO:0000256" key="5">
    <source>
        <dbReference type="ARBA" id="ARBA00022840"/>
    </source>
</evidence>
<feature type="site" description="Transition state stabilizer" evidence="9">
    <location>
        <position position="17"/>
    </location>
</feature>
<dbReference type="PANTHER" id="PTHR21342">
    <property type="entry name" value="PHOSPHOPANTETHEINE ADENYLYLTRANSFERASE"/>
    <property type="match status" value="1"/>
</dbReference>
<evidence type="ECO:0000256" key="6">
    <source>
        <dbReference type="ARBA" id="ARBA00022842"/>
    </source>
</evidence>
<feature type="binding site" evidence="9">
    <location>
        <position position="17"/>
    </location>
    <ligand>
        <name>ATP</name>
        <dbReference type="ChEBI" id="CHEBI:30616"/>
    </ligand>
</feature>
<dbReference type="GO" id="GO:0005524">
    <property type="term" value="F:ATP binding"/>
    <property type="evidence" value="ECO:0007669"/>
    <property type="project" value="UniProtKB-KW"/>
</dbReference>
<evidence type="ECO:0000313" key="12">
    <source>
        <dbReference type="Proteomes" id="UP000184251"/>
    </source>
</evidence>
<feature type="binding site" evidence="9">
    <location>
        <position position="41"/>
    </location>
    <ligand>
        <name>substrate</name>
    </ligand>
</feature>
<protein>
    <recommendedName>
        <fullName evidence="9">Phosphopantetheine adenylyltransferase</fullName>
        <ecNumber evidence="9">2.7.7.3</ecNumber>
    </recommendedName>
    <alternativeName>
        <fullName evidence="9">Dephospho-CoA pyrophosphorylase</fullName>
    </alternativeName>
    <alternativeName>
        <fullName evidence="9">Pantetheine-phosphate adenylyltransferase</fullName>
        <shortName evidence="9">PPAT</shortName>
    </alternativeName>
</protein>
<evidence type="ECO:0000256" key="8">
    <source>
        <dbReference type="ARBA" id="ARBA00029346"/>
    </source>
</evidence>
<dbReference type="OrthoDB" id="9806661at2"/>
<name>A0A1M4S5B4_9FIRM</name>
<dbReference type="HAMAP" id="MF_00151">
    <property type="entry name" value="PPAT_bact"/>
    <property type="match status" value="1"/>
</dbReference>
<sequence>MRIAVYPGSFDPMTKGHLDIIERGSKMFDKLVVAILVNSSKTPCFTTLERMEMIEESVKHLDNVQVEHFEGLLVHYMEKNNYKYVLRGLRALADFENEFQMASMNKKLYPEIEVVILMTNIKYSFISSTLIREIIKFGGDLKDMVPELVYKKIDQKYGRVNDEDNSAVK</sequence>
<dbReference type="GO" id="GO:0015937">
    <property type="term" value="P:coenzyme A biosynthetic process"/>
    <property type="evidence" value="ECO:0007669"/>
    <property type="project" value="UniProtKB-UniRule"/>
</dbReference>
<keyword evidence="2 9" id="KW-0808">Transferase</keyword>
<comment type="subcellular location">
    <subcellularLocation>
        <location evidence="9">Cytoplasm</location>
    </subcellularLocation>
</comment>
<evidence type="ECO:0000256" key="4">
    <source>
        <dbReference type="ARBA" id="ARBA00022741"/>
    </source>
</evidence>
<evidence type="ECO:0000256" key="7">
    <source>
        <dbReference type="ARBA" id="ARBA00022993"/>
    </source>
</evidence>
<comment type="pathway">
    <text evidence="9">Cofactor biosynthesis; coenzyme A biosynthesis; CoA from (R)-pantothenate: step 4/5.</text>
</comment>
<dbReference type="STRING" id="1120975.SAMN02746064_00071"/>
<feature type="binding site" evidence="9">
    <location>
        <begin position="9"/>
        <end position="10"/>
    </location>
    <ligand>
        <name>ATP</name>
        <dbReference type="ChEBI" id="CHEBI:30616"/>
    </ligand>
</feature>
<gene>
    <name evidence="9" type="primary">coaD</name>
    <name evidence="11" type="ORF">SAMN02746064_00071</name>
</gene>
<feature type="binding site" evidence="9">
    <location>
        <position position="73"/>
    </location>
    <ligand>
        <name>substrate</name>
    </ligand>
</feature>
<dbReference type="PANTHER" id="PTHR21342:SF1">
    <property type="entry name" value="PHOSPHOPANTETHEINE ADENYLYLTRANSFERASE"/>
    <property type="match status" value="1"/>
</dbReference>
<evidence type="ECO:0000256" key="1">
    <source>
        <dbReference type="ARBA" id="ARBA00022490"/>
    </source>
</evidence>
<dbReference type="Proteomes" id="UP000184251">
    <property type="component" value="Unassembled WGS sequence"/>
</dbReference>
<feature type="binding site" evidence="9">
    <location>
        <begin position="123"/>
        <end position="129"/>
    </location>
    <ligand>
        <name>ATP</name>
        <dbReference type="ChEBI" id="CHEBI:30616"/>
    </ligand>
</feature>